<organism evidence="1">
    <name type="scientific">human gut metagenome</name>
    <dbReference type="NCBI Taxonomy" id="408170"/>
    <lineage>
        <taxon>unclassified sequences</taxon>
        <taxon>metagenomes</taxon>
        <taxon>organismal metagenomes</taxon>
    </lineage>
</organism>
<dbReference type="InterPro" id="IPR011852">
    <property type="entry name" value="TRAP_TAXI"/>
</dbReference>
<dbReference type="PANTHER" id="PTHR42941:SF1">
    <property type="entry name" value="SLL1037 PROTEIN"/>
    <property type="match status" value="1"/>
</dbReference>
<dbReference type="NCBIfam" id="TIGR02122">
    <property type="entry name" value="TRAP_TAXI"/>
    <property type="match status" value="1"/>
</dbReference>
<gene>
    <name evidence="1" type="ORF">LEA_11772</name>
</gene>
<feature type="non-terminal residue" evidence="1">
    <location>
        <position position="1"/>
    </location>
</feature>
<keyword evidence="1" id="KW-0675">Receptor</keyword>
<proteinExistence type="predicted"/>
<dbReference type="Gene3D" id="3.40.190.10">
    <property type="entry name" value="Periplasmic binding protein-like II"/>
    <property type="match status" value="1"/>
</dbReference>
<dbReference type="EMBL" id="AJWY01007945">
    <property type="protein sequence ID" value="EKC62575.1"/>
    <property type="molecule type" value="Genomic_DNA"/>
</dbReference>
<protein>
    <submittedName>
        <fullName evidence="1">TRAP transporter solute receptor TAXI family protein</fullName>
    </submittedName>
</protein>
<feature type="non-terminal residue" evidence="1">
    <location>
        <position position="168"/>
    </location>
</feature>
<name>K1T8A3_9ZZZZ</name>
<dbReference type="SUPFAM" id="SSF53850">
    <property type="entry name" value="Periplasmic binding protein-like II"/>
    <property type="match status" value="1"/>
</dbReference>
<accession>K1T8A3</accession>
<evidence type="ECO:0000313" key="1">
    <source>
        <dbReference type="EMBL" id="EKC62575.1"/>
    </source>
</evidence>
<dbReference type="AlphaFoldDB" id="K1T8A3"/>
<comment type="caution">
    <text evidence="1">The sequence shown here is derived from an EMBL/GenBank/DDBJ whole genome shotgun (WGS) entry which is preliminary data.</text>
</comment>
<sequence>KVTALTSGGSQANVEDLTNGNVQLAFVQSDVMNYAYNGQRLFDSPVTGFSVVAQLYQEQVQIVTTNPDIKTVADLAGKKVSIGAAGSGVYFNAIDVLSAYDLKESDISAVYQSFGDSAESLKDGKIDAAFIVAGAPTTAITDLATAGSVYLVSLDDSHVQSLLSASPY</sequence>
<dbReference type="Pfam" id="PF16868">
    <property type="entry name" value="NMT1_3"/>
    <property type="match status" value="1"/>
</dbReference>
<reference evidence="1" key="1">
    <citation type="journal article" date="2013" name="Environ. Microbiol.">
        <title>Microbiota from the distal guts of lean and obese adolescents exhibit partial functional redundancy besides clear differences in community structure.</title>
        <authorList>
            <person name="Ferrer M."/>
            <person name="Ruiz A."/>
            <person name="Lanza F."/>
            <person name="Haange S.B."/>
            <person name="Oberbach A."/>
            <person name="Till H."/>
            <person name="Bargiela R."/>
            <person name="Campoy C."/>
            <person name="Segura M.T."/>
            <person name="Richter M."/>
            <person name="von Bergen M."/>
            <person name="Seifert J."/>
            <person name="Suarez A."/>
        </authorList>
    </citation>
    <scope>NUCLEOTIDE SEQUENCE</scope>
</reference>
<dbReference type="PANTHER" id="PTHR42941">
    <property type="entry name" value="SLL1037 PROTEIN"/>
    <property type="match status" value="1"/>
</dbReference>